<dbReference type="Proteomes" id="UP000679779">
    <property type="component" value="Unassembled WGS sequence"/>
</dbReference>
<organism evidence="2 3">
    <name type="scientific">Paenibacillus albilobatus</name>
    <dbReference type="NCBI Taxonomy" id="2716884"/>
    <lineage>
        <taxon>Bacteria</taxon>
        <taxon>Bacillati</taxon>
        <taxon>Bacillota</taxon>
        <taxon>Bacilli</taxon>
        <taxon>Bacillales</taxon>
        <taxon>Paenibacillaceae</taxon>
        <taxon>Paenibacillus</taxon>
    </lineage>
</organism>
<reference evidence="2" key="1">
    <citation type="submission" date="2021-03" db="EMBL/GenBank/DDBJ databases">
        <title>Antimicrobial resistance genes in bacteria isolated from Japanese honey, and their potential for conferring macrolide and lincosamide resistance in the American foulbrood pathogen Paenibacillus larvae.</title>
        <authorList>
            <person name="Okamoto M."/>
            <person name="Kumagai M."/>
            <person name="Kanamori H."/>
            <person name="Takamatsu D."/>
        </authorList>
    </citation>
    <scope>NUCLEOTIDE SEQUENCE</scope>
    <source>
        <strain evidence="2">J2TS6</strain>
    </source>
</reference>
<comment type="caution">
    <text evidence="2">The sequence shown here is derived from an EMBL/GenBank/DDBJ whole genome shotgun (WGS) entry which is preliminary data.</text>
</comment>
<gene>
    <name evidence="2" type="ORF">J2TS6_42870</name>
</gene>
<evidence type="ECO:0000313" key="2">
    <source>
        <dbReference type="EMBL" id="GIO33146.1"/>
    </source>
</evidence>
<protein>
    <submittedName>
        <fullName evidence="2">Uncharacterized protein</fullName>
    </submittedName>
</protein>
<accession>A0A920CB47</accession>
<dbReference type="EMBL" id="BORQ01000005">
    <property type="protein sequence ID" value="GIO33146.1"/>
    <property type="molecule type" value="Genomic_DNA"/>
</dbReference>
<evidence type="ECO:0000256" key="1">
    <source>
        <dbReference type="SAM" id="MobiDB-lite"/>
    </source>
</evidence>
<proteinExistence type="predicted"/>
<feature type="region of interest" description="Disordered" evidence="1">
    <location>
        <begin position="50"/>
        <end position="70"/>
    </location>
</feature>
<evidence type="ECO:0000313" key="3">
    <source>
        <dbReference type="Proteomes" id="UP000679779"/>
    </source>
</evidence>
<dbReference type="RefSeq" id="WP_212958333.1">
    <property type="nucleotide sequence ID" value="NZ_BORQ01000005.1"/>
</dbReference>
<sequence length="83" mass="9769">MTEKNRTKLIYFGRRDDDIWDAIQAIPKGDQSYHMKEAFRRYFLGHEVNDMPAKPVPGNTDQKPPEDYTKQINIEKLSGLMIR</sequence>
<dbReference type="AlphaFoldDB" id="A0A920CB47"/>
<keyword evidence="3" id="KW-1185">Reference proteome</keyword>
<name>A0A920CB47_9BACL</name>